<reference evidence="1" key="1">
    <citation type="journal article" date="2014" name="Int. J. Syst. Evol. Microbiol.">
        <title>Complete genome sequence of Corynebacterium casei LMG S-19264T (=DSM 44701T), isolated from a smear-ripened cheese.</title>
        <authorList>
            <consortium name="US DOE Joint Genome Institute (JGI-PGF)"/>
            <person name="Walter F."/>
            <person name="Albersmeier A."/>
            <person name="Kalinowski J."/>
            <person name="Ruckert C."/>
        </authorList>
    </citation>
    <scope>NUCLEOTIDE SEQUENCE</scope>
    <source>
        <strain evidence="1">JCM 4790</strain>
    </source>
</reference>
<keyword evidence="2" id="KW-1185">Reference proteome</keyword>
<sequence>MMTKTGTTMVKIWEKLMPMSVLLGGWGWLGRSPVVVGLSAVEPDRARTGTWVRLGVVASAARTDNAVEGAGAAAVVAGRREDC</sequence>
<accession>A0A918NHA7</accession>
<reference evidence="1" key="2">
    <citation type="submission" date="2020-09" db="EMBL/GenBank/DDBJ databases">
        <authorList>
            <person name="Sun Q."/>
            <person name="Ohkuma M."/>
        </authorList>
    </citation>
    <scope>NUCLEOTIDE SEQUENCE</scope>
    <source>
        <strain evidence="1">JCM 4790</strain>
    </source>
</reference>
<gene>
    <name evidence="1" type="ORF">GCM10010358_22100</name>
</gene>
<dbReference type="Proteomes" id="UP000619244">
    <property type="component" value="Unassembled WGS sequence"/>
</dbReference>
<protein>
    <submittedName>
        <fullName evidence="1">Uncharacterized protein</fullName>
    </submittedName>
</protein>
<comment type="caution">
    <text evidence="1">The sequence shown here is derived from an EMBL/GenBank/DDBJ whole genome shotgun (WGS) entry which is preliminary data.</text>
</comment>
<dbReference type="AlphaFoldDB" id="A0A918NHA7"/>
<evidence type="ECO:0000313" key="1">
    <source>
        <dbReference type="EMBL" id="GGX67140.1"/>
    </source>
</evidence>
<organism evidence="1 2">
    <name type="scientific">Streptomyces minutiscleroticus</name>
    <dbReference type="NCBI Taxonomy" id="68238"/>
    <lineage>
        <taxon>Bacteria</taxon>
        <taxon>Bacillati</taxon>
        <taxon>Actinomycetota</taxon>
        <taxon>Actinomycetes</taxon>
        <taxon>Kitasatosporales</taxon>
        <taxon>Streptomycetaceae</taxon>
        <taxon>Streptomyces</taxon>
    </lineage>
</organism>
<proteinExistence type="predicted"/>
<dbReference type="EMBL" id="BMVU01000006">
    <property type="protein sequence ID" value="GGX67140.1"/>
    <property type="molecule type" value="Genomic_DNA"/>
</dbReference>
<evidence type="ECO:0000313" key="2">
    <source>
        <dbReference type="Proteomes" id="UP000619244"/>
    </source>
</evidence>
<name>A0A918NHA7_9ACTN</name>